<keyword evidence="15" id="KW-1185">Reference proteome</keyword>
<dbReference type="GO" id="GO:0004722">
    <property type="term" value="F:protein serine/threonine phosphatase activity"/>
    <property type="evidence" value="ECO:0007669"/>
    <property type="project" value="UniProtKB-EC"/>
</dbReference>
<comment type="catalytic activity">
    <reaction evidence="9">
        <text>O-phospho-L-threonyl-[protein] + H2O = L-threonyl-[protein] + phosphate</text>
        <dbReference type="Rhea" id="RHEA:47004"/>
        <dbReference type="Rhea" id="RHEA-COMP:11060"/>
        <dbReference type="Rhea" id="RHEA-COMP:11605"/>
        <dbReference type="ChEBI" id="CHEBI:15377"/>
        <dbReference type="ChEBI" id="CHEBI:30013"/>
        <dbReference type="ChEBI" id="CHEBI:43474"/>
        <dbReference type="ChEBI" id="CHEBI:61977"/>
        <dbReference type="EC" id="3.1.3.16"/>
    </reaction>
</comment>
<feature type="domain" description="Tyrosine specific protein phosphatases" evidence="13">
    <location>
        <begin position="79"/>
        <end position="139"/>
    </location>
</feature>
<comment type="subcellular location">
    <subcellularLocation>
        <location evidence="2">Cytoplasm</location>
    </subcellularLocation>
    <subcellularLocation>
        <location evidence="1">Nucleus</location>
    </subcellularLocation>
</comment>
<dbReference type="GO" id="GO:0005634">
    <property type="term" value="C:nucleus"/>
    <property type="evidence" value="ECO:0007669"/>
    <property type="project" value="UniProtKB-SubCell"/>
</dbReference>
<dbReference type="PROSITE" id="PS00383">
    <property type="entry name" value="TYR_PHOSPHATASE_1"/>
    <property type="match status" value="1"/>
</dbReference>
<comment type="caution">
    <text evidence="14">The sequence shown here is derived from an EMBL/GenBank/DDBJ whole genome shotgun (WGS) entry which is preliminary data.</text>
</comment>
<organism evidence="14 15">
    <name type="scientific">Popillia japonica</name>
    <name type="common">Japanese beetle</name>
    <dbReference type="NCBI Taxonomy" id="7064"/>
    <lineage>
        <taxon>Eukaryota</taxon>
        <taxon>Metazoa</taxon>
        <taxon>Ecdysozoa</taxon>
        <taxon>Arthropoda</taxon>
        <taxon>Hexapoda</taxon>
        <taxon>Insecta</taxon>
        <taxon>Pterygota</taxon>
        <taxon>Neoptera</taxon>
        <taxon>Endopterygota</taxon>
        <taxon>Coleoptera</taxon>
        <taxon>Polyphaga</taxon>
        <taxon>Scarabaeiformia</taxon>
        <taxon>Scarabaeidae</taxon>
        <taxon>Rutelinae</taxon>
        <taxon>Popillia</taxon>
    </lineage>
</organism>
<accession>A0AAW1LSC2</accession>
<dbReference type="InterPro" id="IPR029021">
    <property type="entry name" value="Prot-tyrosine_phosphatase-like"/>
</dbReference>
<dbReference type="InterPro" id="IPR020422">
    <property type="entry name" value="TYR_PHOSPHATASE_DUAL_dom"/>
</dbReference>
<evidence type="ECO:0000256" key="4">
    <source>
        <dbReference type="ARBA" id="ARBA00022490"/>
    </source>
</evidence>
<dbReference type="Gene3D" id="3.90.190.10">
    <property type="entry name" value="Protein tyrosine phosphatase superfamily"/>
    <property type="match status" value="1"/>
</dbReference>
<sequence>MGACKSKTQHNPYHNHISIDSIEKNLYLGSLSAAKDVKTLKSHKITHILTIDTSPLPNYITSMKQLNTKFVRLNDYPAEDLLSHLDSCISFINDGLFRGRVLVHCFCGISRSASVIIAYMMKSYNLSYIEALEKVKSKRGIVYPNYGFIRQLKLYKEMGYSIDVNNMGYKLVRLSAAGDKIRQNRMLPIDYPDFIELKAECFESDVYKCKECKRVLGSEVNLIPHRDKSTNQICNRMFSLEPLSWMNFRIGINRRIRSVIECLVWNRYLG</sequence>
<evidence type="ECO:0000313" key="14">
    <source>
        <dbReference type="EMBL" id="KAK9736710.1"/>
    </source>
</evidence>
<dbReference type="InterPro" id="IPR000340">
    <property type="entry name" value="Dual-sp_phosphatase_cat-dom"/>
</dbReference>
<comment type="similarity">
    <text evidence="3">Belongs to the protein-tyrosine phosphatase family. Non-receptor class dual specificity subfamily.</text>
</comment>
<evidence type="ECO:0000256" key="9">
    <source>
        <dbReference type="ARBA" id="ARBA00048336"/>
    </source>
</evidence>
<gene>
    <name evidence="14" type="ORF">QE152_g11311</name>
</gene>
<reference evidence="14 15" key="1">
    <citation type="journal article" date="2024" name="BMC Genomics">
        <title>De novo assembly and annotation of Popillia japonica's genome with initial clues to its potential as an invasive pest.</title>
        <authorList>
            <person name="Cucini C."/>
            <person name="Boschi S."/>
            <person name="Funari R."/>
            <person name="Cardaioli E."/>
            <person name="Iannotti N."/>
            <person name="Marturano G."/>
            <person name="Paoli F."/>
            <person name="Bruttini M."/>
            <person name="Carapelli A."/>
            <person name="Frati F."/>
            <person name="Nardi F."/>
        </authorList>
    </citation>
    <scope>NUCLEOTIDE SEQUENCE [LARGE SCALE GENOMIC DNA]</scope>
    <source>
        <strain evidence="14">DMR45628</strain>
    </source>
</reference>
<dbReference type="InterPro" id="IPR016130">
    <property type="entry name" value="Tyr_Pase_AS"/>
</dbReference>
<evidence type="ECO:0000256" key="6">
    <source>
        <dbReference type="ARBA" id="ARBA00022912"/>
    </source>
</evidence>
<feature type="domain" description="Tyrosine-protein phosphatase" evidence="12">
    <location>
        <begin position="18"/>
        <end position="161"/>
    </location>
</feature>
<keyword evidence="6" id="KW-0904">Protein phosphatase</keyword>
<evidence type="ECO:0000256" key="1">
    <source>
        <dbReference type="ARBA" id="ARBA00004123"/>
    </source>
</evidence>
<dbReference type="GO" id="GO:0005737">
    <property type="term" value="C:cytoplasm"/>
    <property type="evidence" value="ECO:0007669"/>
    <property type="project" value="UniProtKB-SubCell"/>
</dbReference>
<evidence type="ECO:0000259" key="12">
    <source>
        <dbReference type="PROSITE" id="PS50054"/>
    </source>
</evidence>
<dbReference type="GO" id="GO:0008138">
    <property type="term" value="F:protein tyrosine/serine/threonine phosphatase activity"/>
    <property type="evidence" value="ECO:0007669"/>
    <property type="project" value="InterPro"/>
</dbReference>
<dbReference type="InterPro" id="IPR000387">
    <property type="entry name" value="Tyr_Pase_dom"/>
</dbReference>
<keyword evidence="4" id="KW-0963">Cytoplasm</keyword>
<dbReference type="PANTHER" id="PTHR45848:SF4">
    <property type="entry name" value="DUAL SPECIFICITY PROTEIN PHOSPHATASE 12"/>
    <property type="match status" value="1"/>
</dbReference>
<evidence type="ECO:0000256" key="5">
    <source>
        <dbReference type="ARBA" id="ARBA00022801"/>
    </source>
</evidence>
<evidence type="ECO:0000256" key="8">
    <source>
        <dbReference type="ARBA" id="ARBA00047761"/>
    </source>
</evidence>
<proteinExistence type="inferred from homology"/>
<dbReference type="SUPFAM" id="SSF52799">
    <property type="entry name" value="(Phosphotyrosine protein) phosphatases II"/>
    <property type="match status" value="1"/>
</dbReference>
<dbReference type="EMBL" id="JASPKY010000109">
    <property type="protein sequence ID" value="KAK9736710.1"/>
    <property type="molecule type" value="Genomic_DNA"/>
</dbReference>
<evidence type="ECO:0000256" key="7">
    <source>
        <dbReference type="ARBA" id="ARBA00023242"/>
    </source>
</evidence>
<dbReference type="GO" id="GO:0004725">
    <property type="term" value="F:protein tyrosine phosphatase activity"/>
    <property type="evidence" value="ECO:0007669"/>
    <property type="project" value="UniProtKB-EC"/>
</dbReference>
<dbReference type="SMART" id="SM00195">
    <property type="entry name" value="DSPc"/>
    <property type="match status" value="1"/>
</dbReference>
<evidence type="ECO:0000259" key="13">
    <source>
        <dbReference type="PROSITE" id="PS50056"/>
    </source>
</evidence>
<dbReference type="Pfam" id="PF00782">
    <property type="entry name" value="DSPc"/>
    <property type="match status" value="1"/>
</dbReference>
<dbReference type="PANTHER" id="PTHR45848">
    <property type="entry name" value="DUAL SPECIFICITY PROTEIN PHOSPHATASE 12 FAMILY MEMBER"/>
    <property type="match status" value="1"/>
</dbReference>
<evidence type="ECO:0000256" key="11">
    <source>
        <dbReference type="PIRSR" id="PIRSR000941-50"/>
    </source>
</evidence>
<comment type="catalytic activity">
    <reaction evidence="10">
        <text>O-phospho-L-tyrosyl-[protein] + H2O = L-tyrosyl-[protein] + phosphate</text>
        <dbReference type="Rhea" id="RHEA:10684"/>
        <dbReference type="Rhea" id="RHEA-COMP:10136"/>
        <dbReference type="Rhea" id="RHEA-COMP:20101"/>
        <dbReference type="ChEBI" id="CHEBI:15377"/>
        <dbReference type="ChEBI" id="CHEBI:43474"/>
        <dbReference type="ChEBI" id="CHEBI:46858"/>
        <dbReference type="ChEBI" id="CHEBI:61978"/>
        <dbReference type="EC" id="3.1.3.48"/>
    </reaction>
</comment>
<evidence type="ECO:0000256" key="10">
    <source>
        <dbReference type="ARBA" id="ARBA00051722"/>
    </source>
</evidence>
<feature type="active site" description="Phosphocysteine intermediate" evidence="11">
    <location>
        <position position="105"/>
    </location>
</feature>
<name>A0AAW1LSC2_POPJA</name>
<dbReference type="PROSITE" id="PS50056">
    <property type="entry name" value="TYR_PHOSPHATASE_2"/>
    <property type="match status" value="1"/>
</dbReference>
<dbReference type="PIRSF" id="PIRSF000941">
    <property type="entry name" value="DUSP12"/>
    <property type="match status" value="1"/>
</dbReference>
<evidence type="ECO:0000256" key="2">
    <source>
        <dbReference type="ARBA" id="ARBA00004496"/>
    </source>
</evidence>
<evidence type="ECO:0000256" key="3">
    <source>
        <dbReference type="ARBA" id="ARBA00008601"/>
    </source>
</evidence>
<comment type="catalytic activity">
    <reaction evidence="8">
        <text>O-phospho-L-seryl-[protein] + H2O = L-seryl-[protein] + phosphate</text>
        <dbReference type="Rhea" id="RHEA:20629"/>
        <dbReference type="Rhea" id="RHEA-COMP:9863"/>
        <dbReference type="Rhea" id="RHEA-COMP:11604"/>
        <dbReference type="ChEBI" id="CHEBI:15377"/>
        <dbReference type="ChEBI" id="CHEBI:29999"/>
        <dbReference type="ChEBI" id="CHEBI:43474"/>
        <dbReference type="ChEBI" id="CHEBI:83421"/>
        <dbReference type="EC" id="3.1.3.16"/>
    </reaction>
</comment>
<dbReference type="PROSITE" id="PS50054">
    <property type="entry name" value="TYR_PHOSPHATASE_DUAL"/>
    <property type="match status" value="1"/>
</dbReference>
<protein>
    <submittedName>
        <fullName evidence="14">Dual specificity phosphatase, catalytic domain</fullName>
    </submittedName>
</protein>
<evidence type="ECO:0000313" key="15">
    <source>
        <dbReference type="Proteomes" id="UP001458880"/>
    </source>
</evidence>
<keyword evidence="7" id="KW-0539">Nucleus</keyword>
<dbReference type="InterPro" id="IPR016278">
    <property type="entry name" value="DUSP12"/>
</dbReference>
<keyword evidence="5" id="KW-0378">Hydrolase</keyword>
<dbReference type="FunFam" id="3.90.190.10:FF:000056">
    <property type="entry name" value="Dual specificity phosphatase 12"/>
    <property type="match status" value="1"/>
</dbReference>
<dbReference type="AlphaFoldDB" id="A0AAW1LSC2"/>
<dbReference type="Proteomes" id="UP001458880">
    <property type="component" value="Unassembled WGS sequence"/>
</dbReference>